<evidence type="ECO:0000259" key="1">
    <source>
        <dbReference type="Pfam" id="PF14291"/>
    </source>
</evidence>
<reference evidence="2" key="1">
    <citation type="submission" date="2023-07" db="EMBL/GenBank/DDBJ databases">
        <title>Chromosome-level genome assembly of Artemia franciscana.</title>
        <authorList>
            <person name="Jo E."/>
        </authorList>
    </citation>
    <scope>NUCLEOTIDE SEQUENCE</scope>
    <source>
        <tissue evidence="2">Whole body</tissue>
    </source>
</reference>
<proteinExistence type="predicted"/>
<dbReference type="PANTHER" id="PTHR45749">
    <property type="match status" value="1"/>
</dbReference>
<dbReference type="Pfam" id="PF14291">
    <property type="entry name" value="DUF4371"/>
    <property type="match status" value="1"/>
</dbReference>
<dbReference type="InterPro" id="IPR025398">
    <property type="entry name" value="DUF4371"/>
</dbReference>
<name>A0AA88IF84_ARTSF</name>
<gene>
    <name evidence="2" type="ORF">QYM36_000234</name>
</gene>
<accession>A0AA88IF84</accession>
<keyword evidence="3" id="KW-1185">Reference proteome</keyword>
<evidence type="ECO:0000313" key="2">
    <source>
        <dbReference type="EMBL" id="KAK2725661.1"/>
    </source>
</evidence>
<comment type="caution">
    <text evidence="2">The sequence shown here is derived from an EMBL/GenBank/DDBJ whole genome shotgun (WGS) entry which is preliminary data.</text>
</comment>
<sequence length="107" mass="12315">MKDDPVMKDIFERSAGNAQHCSPRIQNELIDICGQLITEKVVEQDKSDNFFTIHADETTDISRQEQMTLGLRFMDSETLQIREEFIGFAVVEDLRGESLGQFILSRF</sequence>
<organism evidence="2 3">
    <name type="scientific">Artemia franciscana</name>
    <name type="common">Brine shrimp</name>
    <name type="synonym">Artemia sanfranciscana</name>
    <dbReference type="NCBI Taxonomy" id="6661"/>
    <lineage>
        <taxon>Eukaryota</taxon>
        <taxon>Metazoa</taxon>
        <taxon>Ecdysozoa</taxon>
        <taxon>Arthropoda</taxon>
        <taxon>Crustacea</taxon>
        <taxon>Branchiopoda</taxon>
        <taxon>Anostraca</taxon>
        <taxon>Artemiidae</taxon>
        <taxon>Artemia</taxon>
    </lineage>
</organism>
<evidence type="ECO:0000313" key="3">
    <source>
        <dbReference type="Proteomes" id="UP001187531"/>
    </source>
</evidence>
<dbReference type="PANTHER" id="PTHR45749:SF21">
    <property type="entry name" value="DUF4371 DOMAIN-CONTAINING PROTEIN"/>
    <property type="match status" value="1"/>
</dbReference>
<dbReference type="EMBL" id="JAVRJZ010000002">
    <property type="protein sequence ID" value="KAK2725661.1"/>
    <property type="molecule type" value="Genomic_DNA"/>
</dbReference>
<dbReference type="AlphaFoldDB" id="A0AA88IF84"/>
<protein>
    <recommendedName>
        <fullName evidence="1">DUF4371 domain-containing protein</fullName>
    </recommendedName>
</protein>
<feature type="domain" description="DUF4371" evidence="1">
    <location>
        <begin position="6"/>
        <end position="103"/>
    </location>
</feature>
<dbReference type="Proteomes" id="UP001187531">
    <property type="component" value="Unassembled WGS sequence"/>
</dbReference>